<dbReference type="InterPro" id="IPR029055">
    <property type="entry name" value="Ntn_hydrolases_N"/>
</dbReference>
<reference evidence="10 11" key="1">
    <citation type="journal article" date="2016" name="Nat. Commun.">
        <title>Thousands of microbial genomes shed light on interconnected biogeochemical processes in an aquifer system.</title>
        <authorList>
            <person name="Anantharaman K."/>
            <person name="Brown C.T."/>
            <person name="Hug L.A."/>
            <person name="Sharon I."/>
            <person name="Castelle C.J."/>
            <person name="Probst A.J."/>
            <person name="Thomas B.C."/>
            <person name="Singh A."/>
            <person name="Wilkins M.J."/>
            <person name="Karaoz U."/>
            <person name="Brodie E.L."/>
            <person name="Williams K.H."/>
            <person name="Hubbard S.S."/>
            <person name="Banfield J.F."/>
        </authorList>
    </citation>
    <scope>NUCLEOTIDE SEQUENCE [LARGE SCALE GENOMIC DNA]</scope>
</reference>
<dbReference type="Gene3D" id="3.40.50.10490">
    <property type="entry name" value="Glucose-6-phosphate isomerase like protein, domain 1"/>
    <property type="match status" value="2"/>
</dbReference>
<proteinExistence type="predicted"/>
<name>A0A1F7JNN8_9BACT</name>
<feature type="domain" description="SIS" evidence="9">
    <location>
        <begin position="439"/>
        <end position="575"/>
    </location>
</feature>
<dbReference type="SUPFAM" id="SSF56235">
    <property type="entry name" value="N-terminal nucleophile aminohydrolases (Ntn hydrolases)"/>
    <property type="match status" value="1"/>
</dbReference>
<evidence type="ECO:0000259" key="8">
    <source>
        <dbReference type="PROSITE" id="PS51278"/>
    </source>
</evidence>
<dbReference type="EMBL" id="MGAY01000009">
    <property type="protein sequence ID" value="OGK57223.1"/>
    <property type="molecule type" value="Genomic_DNA"/>
</dbReference>
<evidence type="ECO:0000256" key="2">
    <source>
        <dbReference type="ARBA" id="ARBA00012916"/>
    </source>
</evidence>
<dbReference type="Proteomes" id="UP000176376">
    <property type="component" value="Unassembled WGS sequence"/>
</dbReference>
<comment type="catalytic activity">
    <reaction evidence="1">
        <text>D-fructose 6-phosphate + L-glutamine = D-glucosamine 6-phosphate + L-glutamate</text>
        <dbReference type="Rhea" id="RHEA:13237"/>
        <dbReference type="ChEBI" id="CHEBI:29985"/>
        <dbReference type="ChEBI" id="CHEBI:58359"/>
        <dbReference type="ChEBI" id="CHEBI:58725"/>
        <dbReference type="ChEBI" id="CHEBI:61527"/>
        <dbReference type="EC" id="2.6.1.16"/>
    </reaction>
</comment>
<keyword evidence="7" id="KW-0315">Glutamine amidotransferase</keyword>
<evidence type="ECO:0000256" key="4">
    <source>
        <dbReference type="ARBA" id="ARBA00022576"/>
    </source>
</evidence>
<dbReference type="GO" id="GO:0006002">
    <property type="term" value="P:fructose 6-phosphate metabolic process"/>
    <property type="evidence" value="ECO:0007669"/>
    <property type="project" value="TreeGrafter"/>
</dbReference>
<protein>
    <recommendedName>
        <fullName evidence="3">Glutamine--fructose-6-phosphate aminotransferase [isomerizing]</fullName>
        <ecNumber evidence="2">2.6.1.16</ecNumber>
    </recommendedName>
</protein>
<dbReference type="Pfam" id="PF13522">
    <property type="entry name" value="GATase_6"/>
    <property type="match status" value="1"/>
</dbReference>
<dbReference type="Gene3D" id="3.60.20.10">
    <property type="entry name" value="Glutamine Phosphoribosylpyrophosphate, subunit 1, domain 1"/>
    <property type="match status" value="1"/>
</dbReference>
<dbReference type="PROSITE" id="PS51464">
    <property type="entry name" value="SIS"/>
    <property type="match status" value="2"/>
</dbReference>
<dbReference type="EC" id="2.6.1.16" evidence="2"/>
<keyword evidence="6" id="KW-0677">Repeat</keyword>
<dbReference type="InterPro" id="IPR001347">
    <property type="entry name" value="SIS_dom"/>
</dbReference>
<dbReference type="GO" id="GO:0004360">
    <property type="term" value="F:glutamine-fructose-6-phosphate transaminase (isomerizing) activity"/>
    <property type="evidence" value="ECO:0007669"/>
    <property type="project" value="UniProtKB-EC"/>
</dbReference>
<evidence type="ECO:0000256" key="6">
    <source>
        <dbReference type="ARBA" id="ARBA00022737"/>
    </source>
</evidence>
<dbReference type="InterPro" id="IPR047084">
    <property type="entry name" value="GFAT_N"/>
</dbReference>
<evidence type="ECO:0000259" key="9">
    <source>
        <dbReference type="PROSITE" id="PS51464"/>
    </source>
</evidence>
<dbReference type="PANTHER" id="PTHR10937">
    <property type="entry name" value="GLUCOSAMINE--FRUCTOSE-6-PHOSPHATE AMINOTRANSFERASE, ISOMERIZING"/>
    <property type="match status" value="1"/>
</dbReference>
<dbReference type="InterPro" id="IPR035490">
    <property type="entry name" value="GlmS/FrlB_SIS"/>
</dbReference>
<comment type="caution">
    <text evidence="10">The sequence shown here is derived from an EMBL/GenBank/DDBJ whole genome shotgun (WGS) entry which is preliminary data.</text>
</comment>
<feature type="domain" description="SIS" evidence="9">
    <location>
        <begin position="275"/>
        <end position="412"/>
    </location>
</feature>
<dbReference type="NCBIfam" id="TIGR01135">
    <property type="entry name" value="glmS"/>
    <property type="match status" value="1"/>
</dbReference>
<dbReference type="CDD" id="cd05009">
    <property type="entry name" value="SIS_GlmS_GlmD_2"/>
    <property type="match status" value="1"/>
</dbReference>
<dbReference type="InterPro" id="IPR046348">
    <property type="entry name" value="SIS_dom_sf"/>
</dbReference>
<organism evidence="10 11">
    <name type="scientific">Candidatus Roizmanbacteria bacterium RIFCSPLOWO2_02_FULL_38_10</name>
    <dbReference type="NCBI Taxonomy" id="1802074"/>
    <lineage>
        <taxon>Bacteria</taxon>
        <taxon>Candidatus Roizmaniibacteriota</taxon>
    </lineage>
</organism>
<feature type="domain" description="Glutamine amidotransferase type-2" evidence="8">
    <location>
        <begin position="2"/>
        <end position="214"/>
    </location>
</feature>
<keyword evidence="5" id="KW-0808">Transferase</keyword>
<evidence type="ECO:0000313" key="10">
    <source>
        <dbReference type="EMBL" id="OGK57223.1"/>
    </source>
</evidence>
<dbReference type="InterPro" id="IPR005855">
    <property type="entry name" value="GFAT"/>
</dbReference>
<dbReference type="GO" id="GO:0097367">
    <property type="term" value="F:carbohydrate derivative binding"/>
    <property type="evidence" value="ECO:0007669"/>
    <property type="project" value="InterPro"/>
</dbReference>
<evidence type="ECO:0000256" key="5">
    <source>
        <dbReference type="ARBA" id="ARBA00022679"/>
    </source>
</evidence>
<gene>
    <name evidence="10" type="ORF">A3J15_02060</name>
</gene>
<keyword evidence="4" id="KW-0032">Aminotransferase</keyword>
<dbReference type="NCBIfam" id="NF001484">
    <property type="entry name" value="PRK00331.1"/>
    <property type="match status" value="1"/>
</dbReference>
<accession>A0A1F7JNN8</accession>
<dbReference type="GO" id="GO:0006047">
    <property type="term" value="P:UDP-N-acetylglucosamine metabolic process"/>
    <property type="evidence" value="ECO:0007669"/>
    <property type="project" value="TreeGrafter"/>
</dbReference>
<evidence type="ECO:0000256" key="7">
    <source>
        <dbReference type="ARBA" id="ARBA00022962"/>
    </source>
</evidence>
<dbReference type="InterPro" id="IPR017932">
    <property type="entry name" value="GATase_2_dom"/>
</dbReference>
<dbReference type="PANTHER" id="PTHR10937:SF0">
    <property type="entry name" value="GLUTAMINE--FRUCTOSE-6-PHOSPHATE TRANSAMINASE (ISOMERIZING)"/>
    <property type="match status" value="1"/>
</dbReference>
<dbReference type="AlphaFoldDB" id="A0A1F7JNN8"/>
<dbReference type="InterPro" id="IPR035466">
    <property type="entry name" value="GlmS/AgaS_SIS"/>
</dbReference>
<evidence type="ECO:0000256" key="3">
    <source>
        <dbReference type="ARBA" id="ARBA00016090"/>
    </source>
</evidence>
<evidence type="ECO:0000256" key="1">
    <source>
        <dbReference type="ARBA" id="ARBA00001031"/>
    </source>
</evidence>
<dbReference type="CDD" id="cd00714">
    <property type="entry name" value="GFAT"/>
    <property type="match status" value="1"/>
</dbReference>
<dbReference type="PROSITE" id="PS51278">
    <property type="entry name" value="GATASE_TYPE_2"/>
    <property type="match status" value="1"/>
</dbReference>
<dbReference type="GO" id="GO:0006487">
    <property type="term" value="P:protein N-linked glycosylation"/>
    <property type="evidence" value="ECO:0007669"/>
    <property type="project" value="TreeGrafter"/>
</dbReference>
<evidence type="ECO:0000313" key="11">
    <source>
        <dbReference type="Proteomes" id="UP000176376"/>
    </source>
</evidence>
<dbReference type="Pfam" id="PF01380">
    <property type="entry name" value="SIS"/>
    <property type="match status" value="2"/>
</dbReference>
<dbReference type="CDD" id="cd05008">
    <property type="entry name" value="SIS_GlmS_GlmD_1"/>
    <property type="match status" value="1"/>
</dbReference>
<dbReference type="SUPFAM" id="SSF53697">
    <property type="entry name" value="SIS domain"/>
    <property type="match status" value="1"/>
</dbReference>
<sequence length="585" mass="64452">MCGIYAQVGKSVSAAEDIYQGLKTLEYRGYDSWGIAVKSGPHIKIERHIGKITETRVSLPESHIGIGHTRWATHGGVTEYNAHPHLDCLGRIALVHNGIVENYQELKTMLLEKKHKFNTETDSEVITHLIEERAKTEDIQTAVFNAFNQLEGSNAICVLDKVSESIIACRNGSPLTVGLGKNEYYLASDVTAYLHKTKKTIYINNKQSIVLTAKGVFLYDLVTLQPIVPKIETIDWQVEEAQKGGYAHFLLKEIMEQPKTILKTTKINEKEIKQIAQKIKNCRLAIIGCGSAYFCALAGQYFFADRNINCNAFGAYEFAPFAKFYGNKTITIAISQSGETADTIEAGKTAKDNGSYLIALVNARGSTLERMADLVIPVSAGPEIAVVSTKAFTAQLAILYLIAEAAVDKYTQARQHLEKMSMELERNFTSKINADLIKLVKKIINHNDIYLIGKHLNYPAAMEFALKIKETSYIHSEAFASGELKHGVITLIQKGTPCIVLASSDKTQKEILSSASELKARGGLIIGVAPFEAAEFDYQIKTPDLGKLTVFPNIIVGQLLGYYLGIGRGADPDKPRNLAKSVTVK</sequence>
<dbReference type="STRING" id="1802074.A3J15_02060"/>